<dbReference type="AlphaFoldDB" id="A0A4R8V2X0"/>
<evidence type="ECO:0000313" key="1">
    <source>
        <dbReference type="EMBL" id="TFB76324.1"/>
    </source>
</evidence>
<dbReference type="OrthoDB" id="5123240at2"/>
<keyword evidence="2" id="KW-1185">Reference proteome</keyword>
<sequence>MTITVNIDDAPPVTTPEQARARVFDLVGHAIRRQLWLILLDAHGQQLTMLIPIDGIPLRPEPGSVRPFAVRITDILAREAPGGSIIVTLERPGSAALTAPDQAWAVELTQSFGKLMRITGLFVAYDDGVAVLAP</sequence>
<gene>
    <name evidence="1" type="ORF">E3O06_02850</name>
</gene>
<name>A0A4R8V2X0_9MICO</name>
<accession>A0A4R8V2X0</accession>
<organism evidence="1 2">
    <name type="scientific">Cryobacterium glaciale</name>
    <dbReference type="NCBI Taxonomy" id="1259145"/>
    <lineage>
        <taxon>Bacteria</taxon>
        <taxon>Bacillati</taxon>
        <taxon>Actinomycetota</taxon>
        <taxon>Actinomycetes</taxon>
        <taxon>Micrococcales</taxon>
        <taxon>Microbacteriaceae</taxon>
        <taxon>Cryobacterium</taxon>
    </lineage>
</organism>
<evidence type="ECO:0000313" key="2">
    <source>
        <dbReference type="Proteomes" id="UP000298173"/>
    </source>
</evidence>
<reference evidence="1 2" key="1">
    <citation type="submission" date="2019-03" db="EMBL/GenBank/DDBJ databases">
        <title>Genomics of glacier-inhabiting Cryobacterium strains.</title>
        <authorList>
            <person name="Liu Q."/>
            <person name="Xin Y.-H."/>
        </authorList>
    </citation>
    <scope>NUCLEOTIDE SEQUENCE [LARGE SCALE GENOMIC DNA]</scope>
    <source>
        <strain evidence="1 2">HLT2-23</strain>
    </source>
</reference>
<dbReference type="EMBL" id="SOEY01000006">
    <property type="protein sequence ID" value="TFB76324.1"/>
    <property type="molecule type" value="Genomic_DNA"/>
</dbReference>
<protein>
    <submittedName>
        <fullName evidence="1">Uncharacterized protein</fullName>
    </submittedName>
</protein>
<dbReference type="Proteomes" id="UP000298173">
    <property type="component" value="Unassembled WGS sequence"/>
</dbReference>
<proteinExistence type="predicted"/>
<dbReference type="RefSeq" id="WP_134501492.1">
    <property type="nucleotide sequence ID" value="NZ_SOEY01000006.1"/>
</dbReference>
<comment type="caution">
    <text evidence="1">The sequence shown here is derived from an EMBL/GenBank/DDBJ whole genome shotgun (WGS) entry which is preliminary data.</text>
</comment>